<gene>
    <name evidence="2" type="ORF">CEXT_347981</name>
</gene>
<dbReference type="Proteomes" id="UP001054945">
    <property type="component" value="Unassembled WGS sequence"/>
</dbReference>
<protein>
    <submittedName>
        <fullName evidence="2">Uncharacterized protein</fullName>
    </submittedName>
</protein>
<feature type="region of interest" description="Disordered" evidence="1">
    <location>
        <begin position="82"/>
        <end position="123"/>
    </location>
</feature>
<sequence length="267" mass="29851">MRGSRSLDFKCVMVGISVIPFERVSHCVLNTNSSEFLCRNDSTEKNAIAQLFRSHFIPPKRSHYLNPNLWKLHKQAFLSKNPKPVPHLSKEINHRTEQESEQRRIPPGMTHEKQTQKPGTTASMEEREMRFYSLLTECANRGSTKLLIVFPRSREAVARGQTASTKLRDHLFTHAPAAIFGDGCPTSQKRPPTELPARESSLCVMLIASAAAAETPSVRVFAAGEGREGGRGRTINKQSKRKISESGWTVGVSLAGCFLMPRHVECR</sequence>
<reference evidence="2 3" key="1">
    <citation type="submission" date="2021-06" db="EMBL/GenBank/DDBJ databases">
        <title>Caerostris extrusa draft genome.</title>
        <authorList>
            <person name="Kono N."/>
            <person name="Arakawa K."/>
        </authorList>
    </citation>
    <scope>NUCLEOTIDE SEQUENCE [LARGE SCALE GENOMIC DNA]</scope>
</reference>
<organism evidence="2 3">
    <name type="scientific">Caerostris extrusa</name>
    <name type="common">Bark spider</name>
    <name type="synonym">Caerostris bankana</name>
    <dbReference type="NCBI Taxonomy" id="172846"/>
    <lineage>
        <taxon>Eukaryota</taxon>
        <taxon>Metazoa</taxon>
        <taxon>Ecdysozoa</taxon>
        <taxon>Arthropoda</taxon>
        <taxon>Chelicerata</taxon>
        <taxon>Arachnida</taxon>
        <taxon>Araneae</taxon>
        <taxon>Araneomorphae</taxon>
        <taxon>Entelegynae</taxon>
        <taxon>Araneoidea</taxon>
        <taxon>Araneidae</taxon>
        <taxon>Caerostris</taxon>
    </lineage>
</organism>
<feature type="compositionally biased region" description="Basic and acidic residues" evidence="1">
    <location>
        <begin position="88"/>
        <end position="115"/>
    </location>
</feature>
<evidence type="ECO:0000313" key="3">
    <source>
        <dbReference type="Proteomes" id="UP001054945"/>
    </source>
</evidence>
<dbReference type="AlphaFoldDB" id="A0AAV4S374"/>
<evidence type="ECO:0000256" key="1">
    <source>
        <dbReference type="SAM" id="MobiDB-lite"/>
    </source>
</evidence>
<accession>A0AAV4S374</accession>
<name>A0AAV4S374_CAEEX</name>
<evidence type="ECO:0000313" key="2">
    <source>
        <dbReference type="EMBL" id="GIY26862.1"/>
    </source>
</evidence>
<proteinExistence type="predicted"/>
<keyword evidence="3" id="KW-1185">Reference proteome</keyword>
<comment type="caution">
    <text evidence="2">The sequence shown here is derived from an EMBL/GenBank/DDBJ whole genome shotgun (WGS) entry which is preliminary data.</text>
</comment>
<dbReference type="EMBL" id="BPLR01008741">
    <property type="protein sequence ID" value="GIY26862.1"/>
    <property type="molecule type" value="Genomic_DNA"/>
</dbReference>